<comment type="caution">
    <text evidence="4">The sequence shown here is derived from an EMBL/GenBank/DDBJ whole genome shotgun (WGS) entry which is preliminary data.</text>
</comment>
<evidence type="ECO:0000259" key="3">
    <source>
        <dbReference type="Pfam" id="PF22124"/>
    </source>
</evidence>
<dbReference type="PANTHER" id="PTHR31084">
    <property type="entry name" value="ALPHA-L-FUCOSIDASE 2"/>
    <property type="match status" value="1"/>
</dbReference>
<dbReference type="Gene3D" id="1.50.10.10">
    <property type="match status" value="1"/>
</dbReference>
<dbReference type="InterPro" id="IPR054363">
    <property type="entry name" value="GH95_cat"/>
</dbReference>
<proteinExistence type="predicted"/>
<feature type="domain" description="Glycosyl hydrolase family 95 catalytic" evidence="3">
    <location>
        <begin position="302"/>
        <end position="719"/>
    </location>
</feature>
<dbReference type="GO" id="GO:0016787">
    <property type="term" value="F:hydrolase activity"/>
    <property type="evidence" value="ECO:0007669"/>
    <property type="project" value="UniProtKB-KW"/>
</dbReference>
<feature type="domain" description="Glycosyl hydrolase family 95 N-terminal" evidence="1">
    <location>
        <begin position="10"/>
        <end position="271"/>
    </location>
</feature>
<dbReference type="InterPro" id="IPR008928">
    <property type="entry name" value="6-hairpin_glycosidase_sf"/>
</dbReference>
<evidence type="ECO:0000259" key="1">
    <source>
        <dbReference type="Pfam" id="PF14498"/>
    </source>
</evidence>
<dbReference type="Proteomes" id="UP001611580">
    <property type="component" value="Unassembled WGS sequence"/>
</dbReference>
<name>A0ABW7XP27_9MICO</name>
<dbReference type="PIRSF" id="PIRSF007663">
    <property type="entry name" value="UCP007663"/>
    <property type="match status" value="1"/>
</dbReference>
<keyword evidence="5" id="KW-1185">Reference proteome</keyword>
<feature type="domain" description="Alpha fucosidase A-like C-terminal" evidence="2">
    <location>
        <begin position="730"/>
        <end position="776"/>
    </location>
</feature>
<dbReference type="InterPro" id="IPR049053">
    <property type="entry name" value="AFCA-like_C"/>
</dbReference>
<reference evidence="4 5" key="1">
    <citation type="submission" date="2024-10" db="EMBL/GenBank/DDBJ databases">
        <title>The Natural Products Discovery Center: Release of the First 8490 Sequenced Strains for Exploring Actinobacteria Biosynthetic Diversity.</title>
        <authorList>
            <person name="Kalkreuter E."/>
            <person name="Kautsar S.A."/>
            <person name="Yang D."/>
            <person name="Bader C.D."/>
            <person name="Teijaro C.N."/>
            <person name="Fluegel L."/>
            <person name="Davis C.M."/>
            <person name="Simpson J.R."/>
            <person name="Lauterbach L."/>
            <person name="Steele A.D."/>
            <person name="Gui C."/>
            <person name="Meng S."/>
            <person name="Li G."/>
            <person name="Viehrig K."/>
            <person name="Ye F."/>
            <person name="Su P."/>
            <person name="Kiefer A.F."/>
            <person name="Nichols A."/>
            <person name="Cepeda A.J."/>
            <person name="Yan W."/>
            <person name="Fan B."/>
            <person name="Jiang Y."/>
            <person name="Adhikari A."/>
            <person name="Zheng C.-J."/>
            <person name="Schuster L."/>
            <person name="Cowan T.M."/>
            <person name="Smanski M.J."/>
            <person name="Chevrette M.G."/>
            <person name="De Carvalho L.P.S."/>
            <person name="Shen B."/>
        </authorList>
    </citation>
    <scope>NUCLEOTIDE SEQUENCE [LARGE SCALE GENOMIC DNA]</scope>
    <source>
        <strain evidence="4 5">NPDC019481</strain>
    </source>
</reference>
<dbReference type="Pfam" id="PF22124">
    <property type="entry name" value="Glyco_hydro_95_cat"/>
    <property type="match status" value="1"/>
</dbReference>
<sequence length="808" mass="85192">MTTAPRPVRLRWTAPAARWTEATPIGDGAIGGMVFGDARGRIGLNDSTLWSGTPDGPRRALDAVLAGGAGPERLAEVRAAVARRDDDEVERLLRTFEGPWSQEFLPLGHLDLDLGPAPLTDYERVLDLSRAVVDESFLLDGVRVRRSSWVGAVDGALVVELVADAPVSAVLRLRSPLRVASTDVRLPDGGTAGLSLVVEAPVDGAPGHEPEAEAHVWGQADSGFDPAAAVSVALRTDGTATAVPAAEGAHDISLTGASRVLLAVTTETNARRWWRHEPTATRADLAERAAAHAAEVVAANADDLRARHEADAGALLGRSALELGDSADATPVDVAALLADGDDRALAPVLYAYGRYLLVSSSRPGSPPANLQGIWNESMRPPWSSNYTININTQMNYWLAERTGLGELHAPLLDLLERVAETGSAVADALYGARGWVAHHNTDPWGWALPVGAGHGATSWAFWPMGGLWLADHAWQRWEYGRDRAELAGRVLPLLLGASAFALDWLVADADGVLGTSPSTSPENSFRRADGSTGSVSTSSAMDLTLIRTTFERTLAAAEAVGAGTEPLPAEIRAALTRLAAPRVAADGTVAEWGEDGTSTDPHHRHLSHLVGLYPLTAIDVERTPELAAAARRTLDVRGPGAMGWSWSWKIALRARLGDGDVARDLLREASRPYLDDPDVDSPVDGSEWGGLLPNLFSTHPPFQIDGNYGLAAAIAELLVGAGAGTPEDPLRLLPALPAAWPDGRITGIRTRGGVAVDLAWRAGRPATLRLHDAVGAGVRDVVVAFGGRTCTLPADGAEAADLFGDIS</sequence>
<accession>A0ABW7XP27</accession>
<dbReference type="InterPro" id="IPR016518">
    <property type="entry name" value="Alpha-L-fucosidase"/>
</dbReference>
<dbReference type="PANTHER" id="PTHR31084:SF0">
    <property type="entry name" value="ALPHA-L-FUCOSIDASE 2"/>
    <property type="match status" value="1"/>
</dbReference>
<dbReference type="InterPro" id="IPR012341">
    <property type="entry name" value="6hp_glycosidase-like_sf"/>
</dbReference>
<dbReference type="InterPro" id="IPR027414">
    <property type="entry name" value="GH95_N_dom"/>
</dbReference>
<organism evidence="4 5">
    <name type="scientific">Promicromonospora kroppenstedtii</name>
    <dbReference type="NCBI Taxonomy" id="440482"/>
    <lineage>
        <taxon>Bacteria</taxon>
        <taxon>Bacillati</taxon>
        <taxon>Actinomycetota</taxon>
        <taxon>Actinomycetes</taxon>
        <taxon>Micrococcales</taxon>
        <taxon>Promicromonosporaceae</taxon>
        <taxon>Promicromonospora</taxon>
    </lineage>
</organism>
<evidence type="ECO:0000313" key="5">
    <source>
        <dbReference type="Proteomes" id="UP001611580"/>
    </source>
</evidence>
<protein>
    <submittedName>
        <fullName evidence="4">Glycosyl hydrolase family 95 catalytic domain-containing protein</fullName>
    </submittedName>
</protein>
<evidence type="ECO:0000313" key="4">
    <source>
        <dbReference type="EMBL" id="MFI2489292.1"/>
    </source>
</evidence>
<evidence type="ECO:0000259" key="2">
    <source>
        <dbReference type="Pfam" id="PF21307"/>
    </source>
</evidence>
<dbReference type="SUPFAM" id="SSF48208">
    <property type="entry name" value="Six-hairpin glycosidases"/>
    <property type="match status" value="1"/>
</dbReference>
<dbReference type="Pfam" id="PF21307">
    <property type="entry name" value="Glyco_hydro_95_C"/>
    <property type="match status" value="1"/>
</dbReference>
<dbReference type="EMBL" id="JBIRYI010000013">
    <property type="protein sequence ID" value="MFI2489292.1"/>
    <property type="molecule type" value="Genomic_DNA"/>
</dbReference>
<dbReference type="RefSeq" id="WP_397406413.1">
    <property type="nucleotide sequence ID" value="NZ_JBIRYI010000013.1"/>
</dbReference>
<gene>
    <name evidence="4" type="ORF">ACH47X_20445</name>
</gene>
<keyword evidence="4" id="KW-0378">Hydrolase</keyword>
<dbReference type="Pfam" id="PF14498">
    <property type="entry name" value="Glyco_hyd_65N_2"/>
    <property type="match status" value="1"/>
</dbReference>